<reference evidence="1 2" key="1">
    <citation type="journal article" date="2012" name="Stand. Genomic Sci.">
        <title>Complete genome sequence of the facultatively chemolithoautotrophic and methylotrophic alpha Proteobacterium Starkeya novella type strain (ATCC 8093(T)).</title>
        <authorList>
            <person name="Kappler U."/>
            <person name="Davenport K."/>
            <person name="Beatson S."/>
            <person name="Lucas S."/>
            <person name="Lapidus A."/>
            <person name="Copeland A."/>
            <person name="Berry K.W."/>
            <person name="Glavina Del Rio T."/>
            <person name="Hammon N."/>
            <person name="Dalin E."/>
            <person name="Tice H."/>
            <person name="Pitluck S."/>
            <person name="Richardson P."/>
            <person name="Bruce D."/>
            <person name="Goodwin L.A."/>
            <person name="Han C."/>
            <person name="Tapia R."/>
            <person name="Detter J.C."/>
            <person name="Chang Y.J."/>
            <person name="Jeffries C.D."/>
            <person name="Land M."/>
            <person name="Hauser L."/>
            <person name="Kyrpides N.C."/>
            <person name="Goker M."/>
            <person name="Ivanova N."/>
            <person name="Klenk H.P."/>
            <person name="Woyke T."/>
        </authorList>
    </citation>
    <scope>NUCLEOTIDE SEQUENCE [LARGE SCALE GENOMIC DNA]</scope>
    <source>
        <strain evidence="2">ATCC 8093 / DSM 506 / JCM 20403 / CCM 1077 / IAM 12100 / NBRC 12443 / NCIMB 10456</strain>
    </source>
</reference>
<dbReference type="Proteomes" id="UP000006633">
    <property type="component" value="Chromosome"/>
</dbReference>
<evidence type="ECO:0000313" key="2">
    <source>
        <dbReference type="Proteomes" id="UP000006633"/>
    </source>
</evidence>
<name>D7A5D8_ANCN5</name>
<evidence type="ECO:0000313" key="1">
    <source>
        <dbReference type="EMBL" id="ADH88062.1"/>
    </source>
</evidence>
<protein>
    <recommendedName>
        <fullName evidence="3">DUF4258 domain-containing protein</fullName>
    </recommendedName>
</protein>
<gene>
    <name evidence="1" type="ordered locus">Snov_0731</name>
</gene>
<dbReference type="EMBL" id="CP002026">
    <property type="protein sequence ID" value="ADH88062.1"/>
    <property type="molecule type" value="Genomic_DNA"/>
</dbReference>
<evidence type="ECO:0008006" key="3">
    <source>
        <dbReference type="Google" id="ProtNLM"/>
    </source>
</evidence>
<dbReference type="HOGENOM" id="CLU_183615_0_0_5"/>
<accession>D7A5D8</accession>
<dbReference type="InterPro" id="IPR025354">
    <property type="entry name" value="DUF4258"/>
</dbReference>
<dbReference type="eggNOG" id="ENOG5033AMA">
    <property type="taxonomic scope" value="Bacteria"/>
</dbReference>
<dbReference type="STRING" id="639283.Snov_0731"/>
<dbReference type="KEGG" id="sno:Snov_0731"/>
<proteinExistence type="predicted"/>
<dbReference type="Pfam" id="PF14076">
    <property type="entry name" value="DUF4258"/>
    <property type="match status" value="1"/>
</dbReference>
<sequence length="83" mass="9558">MPNHRFSAHMQVVLRERGLDIAWVKRVLASPEWVEPDPNDPQLTRAFASVPERGGRILRVVYRDDGATRFVVTAFFDRGARRP</sequence>
<keyword evidence="2" id="KW-1185">Reference proteome</keyword>
<dbReference type="AlphaFoldDB" id="D7A5D8"/>
<organism evidence="1 2">
    <name type="scientific">Ancylobacter novellus (strain ATCC 8093 / DSM 506 / JCM 20403 / CCM 1077 / IAM 12100 / NBRC 12443 / NCIMB 10456)</name>
    <name type="common">Starkeya novella</name>
    <dbReference type="NCBI Taxonomy" id="639283"/>
    <lineage>
        <taxon>Bacteria</taxon>
        <taxon>Pseudomonadati</taxon>
        <taxon>Pseudomonadota</taxon>
        <taxon>Alphaproteobacteria</taxon>
        <taxon>Hyphomicrobiales</taxon>
        <taxon>Xanthobacteraceae</taxon>
        <taxon>Ancylobacter</taxon>
    </lineage>
</organism>
<dbReference type="RefSeq" id="WP_013165567.1">
    <property type="nucleotide sequence ID" value="NC_014217.1"/>
</dbReference>